<evidence type="ECO:0000256" key="1">
    <source>
        <dbReference type="ARBA" id="ARBA00003211"/>
    </source>
</evidence>
<dbReference type="Proteomes" id="UP000290289">
    <property type="component" value="Chromosome 6"/>
</dbReference>
<dbReference type="EMBL" id="RDQH01000332">
    <property type="protein sequence ID" value="RXH95735.1"/>
    <property type="molecule type" value="Genomic_DNA"/>
</dbReference>
<dbReference type="PRINTS" id="PR00382">
    <property type="entry name" value="LIPIDTRNSFER"/>
</dbReference>
<evidence type="ECO:0000313" key="9">
    <source>
        <dbReference type="Proteomes" id="UP000290289"/>
    </source>
</evidence>
<organism evidence="8 9">
    <name type="scientific">Malus domestica</name>
    <name type="common">Apple</name>
    <name type="synonym">Pyrus malus</name>
    <dbReference type="NCBI Taxonomy" id="3750"/>
    <lineage>
        <taxon>Eukaryota</taxon>
        <taxon>Viridiplantae</taxon>
        <taxon>Streptophyta</taxon>
        <taxon>Embryophyta</taxon>
        <taxon>Tracheophyta</taxon>
        <taxon>Spermatophyta</taxon>
        <taxon>Magnoliopsida</taxon>
        <taxon>eudicotyledons</taxon>
        <taxon>Gunneridae</taxon>
        <taxon>Pentapetalae</taxon>
        <taxon>rosids</taxon>
        <taxon>fabids</taxon>
        <taxon>Rosales</taxon>
        <taxon>Rosaceae</taxon>
        <taxon>Amygdaloideae</taxon>
        <taxon>Maleae</taxon>
        <taxon>Malus</taxon>
    </lineage>
</organism>
<name>A0A498JL14_MALDO</name>
<reference evidence="8 9" key="1">
    <citation type="submission" date="2018-10" db="EMBL/GenBank/DDBJ databases">
        <title>A high-quality apple genome assembly.</title>
        <authorList>
            <person name="Hu J."/>
        </authorList>
    </citation>
    <scope>NUCLEOTIDE SEQUENCE [LARGE SCALE GENOMIC DNA]</scope>
    <source>
        <strain evidence="9">cv. HFTH1</strain>
        <tissue evidence="8">Young leaf</tissue>
    </source>
</reference>
<evidence type="ECO:0000256" key="5">
    <source>
        <dbReference type="ARBA" id="ARBA00023157"/>
    </source>
</evidence>
<dbReference type="InterPro" id="IPR016140">
    <property type="entry name" value="Bifunc_inhib/LTP/seed_store"/>
</dbReference>
<keyword evidence="9" id="KW-1185">Reference proteome</keyword>
<dbReference type="CDD" id="cd01960">
    <property type="entry name" value="nsLTP1"/>
    <property type="match status" value="1"/>
</dbReference>
<dbReference type="PANTHER" id="PTHR33076">
    <property type="entry name" value="NON-SPECIFIC LIPID-TRANSFER PROTEIN 2-RELATED"/>
    <property type="match status" value="1"/>
</dbReference>
<keyword evidence="5" id="KW-1015">Disulfide bond</keyword>
<evidence type="ECO:0000256" key="4">
    <source>
        <dbReference type="ARBA" id="ARBA00023121"/>
    </source>
</evidence>
<evidence type="ECO:0000259" key="7">
    <source>
        <dbReference type="Pfam" id="PF00234"/>
    </source>
</evidence>
<evidence type="ECO:0000256" key="2">
    <source>
        <dbReference type="ARBA" id="ARBA00009748"/>
    </source>
</evidence>
<dbReference type="InterPro" id="IPR000528">
    <property type="entry name" value="Plant_nsLTP"/>
</dbReference>
<sequence>MAKIIAILMILLVAGSAMGDGDDRPKVPYCPIVLDNLTPCLPYVLENEAKPAKVCCNGVLDLSHSAGNKEGRQNICDCIKAEAILMNMPLDNFSKFSSLPKACGLLINLPTISNNTDCSTGTVPSCPDIMNRLTPCISHLLQGWQSRLRLAVTVCNTSPSTQTAGKIGGLYVATSKGLKIEEGEFGDV</sequence>
<evidence type="ECO:0000313" key="8">
    <source>
        <dbReference type="EMBL" id="RXH95735.1"/>
    </source>
</evidence>
<keyword evidence="4" id="KW-0446">Lipid-binding</keyword>
<feature type="signal peptide" evidence="6">
    <location>
        <begin position="1"/>
        <end position="19"/>
    </location>
</feature>
<comment type="similarity">
    <text evidence="2">Belongs to the plant LTP family.</text>
</comment>
<dbReference type="GO" id="GO:0006869">
    <property type="term" value="P:lipid transport"/>
    <property type="evidence" value="ECO:0007669"/>
    <property type="project" value="InterPro"/>
</dbReference>
<dbReference type="AlphaFoldDB" id="A0A498JL14"/>
<comment type="function">
    <text evidence="1">Plant non-specific lipid-transfer proteins transfer phospholipids as well as galactolipids across membranes. May play a role in wax or cutin deposition in the cell walls of expanding epidermal cells and certain secretory tissues.</text>
</comment>
<accession>A0A498JL14</accession>
<dbReference type="Pfam" id="PF00234">
    <property type="entry name" value="Tryp_alpha_amyl"/>
    <property type="match status" value="1"/>
</dbReference>
<comment type="caution">
    <text evidence="8">The sequence shown here is derived from an EMBL/GenBank/DDBJ whole genome shotgun (WGS) entry which is preliminary data.</text>
</comment>
<dbReference type="GO" id="GO:0008289">
    <property type="term" value="F:lipid binding"/>
    <property type="evidence" value="ECO:0007669"/>
    <property type="project" value="UniProtKB-KW"/>
</dbReference>
<feature type="domain" description="Bifunctional inhibitor/plant lipid transfer protein/seed storage helical" evidence="7">
    <location>
        <begin position="30"/>
        <end position="118"/>
    </location>
</feature>
<evidence type="ECO:0000256" key="6">
    <source>
        <dbReference type="SAM" id="SignalP"/>
    </source>
</evidence>
<proteinExistence type="inferred from homology"/>
<gene>
    <name evidence="8" type="ORF">DVH24_008235</name>
</gene>
<dbReference type="InterPro" id="IPR036312">
    <property type="entry name" value="Bifun_inhib/LTP/seed_sf"/>
</dbReference>
<evidence type="ECO:0000256" key="3">
    <source>
        <dbReference type="ARBA" id="ARBA00022448"/>
    </source>
</evidence>
<keyword evidence="3" id="KW-0813">Transport</keyword>
<keyword evidence="6" id="KW-0732">Signal</keyword>
<feature type="chain" id="PRO_5019720140" description="Bifunctional inhibitor/plant lipid transfer protein/seed storage helical domain-containing protein" evidence="6">
    <location>
        <begin position="20"/>
        <end position="188"/>
    </location>
</feature>
<dbReference type="Gene3D" id="1.10.110.10">
    <property type="entry name" value="Plant lipid-transfer and hydrophobic proteins"/>
    <property type="match status" value="1"/>
</dbReference>
<dbReference type="SUPFAM" id="SSF47699">
    <property type="entry name" value="Bifunctional inhibitor/lipid-transfer protein/seed storage 2S albumin"/>
    <property type="match status" value="1"/>
</dbReference>
<protein>
    <recommendedName>
        <fullName evidence="7">Bifunctional inhibitor/plant lipid transfer protein/seed storage helical domain-containing protein</fullName>
    </recommendedName>
</protein>